<comment type="caution">
    <text evidence="2">The sequence shown here is derived from an EMBL/GenBank/DDBJ whole genome shotgun (WGS) entry which is preliminary data.</text>
</comment>
<organism evidence="2 3">
    <name type="scientific">Rotaria socialis</name>
    <dbReference type="NCBI Taxonomy" id="392032"/>
    <lineage>
        <taxon>Eukaryota</taxon>
        <taxon>Metazoa</taxon>
        <taxon>Spiralia</taxon>
        <taxon>Gnathifera</taxon>
        <taxon>Rotifera</taxon>
        <taxon>Eurotatoria</taxon>
        <taxon>Bdelloidea</taxon>
        <taxon>Philodinida</taxon>
        <taxon>Philodinidae</taxon>
        <taxon>Rotaria</taxon>
    </lineage>
</organism>
<reference evidence="2" key="1">
    <citation type="submission" date="2021-02" db="EMBL/GenBank/DDBJ databases">
        <authorList>
            <person name="Nowell W R."/>
        </authorList>
    </citation>
    <scope>NUCLEOTIDE SEQUENCE</scope>
</reference>
<dbReference type="EMBL" id="CAJNYD010002903">
    <property type="protein sequence ID" value="CAF3451742.1"/>
    <property type="molecule type" value="Genomic_DNA"/>
</dbReference>
<evidence type="ECO:0000256" key="1">
    <source>
        <dbReference type="SAM" id="MobiDB-lite"/>
    </source>
</evidence>
<feature type="region of interest" description="Disordered" evidence="1">
    <location>
        <begin position="1"/>
        <end position="26"/>
    </location>
</feature>
<evidence type="ECO:0000313" key="3">
    <source>
        <dbReference type="Proteomes" id="UP000663833"/>
    </source>
</evidence>
<dbReference type="AlphaFoldDB" id="A0A818E306"/>
<feature type="compositionally biased region" description="Basic residues" evidence="1">
    <location>
        <begin position="16"/>
        <end position="26"/>
    </location>
</feature>
<sequence>MSPTCMIKPKQSMHQQKSKSKSLKHKLNQDIEESIMVTRKKHENEEYLYVELDTKCSCLQSKFLCDSSIQQILVIIHNIQIRFVFRLTCAVQ</sequence>
<accession>A0A818E306</accession>
<proteinExistence type="predicted"/>
<name>A0A818E306_9BILA</name>
<gene>
    <name evidence="2" type="ORF">LUA448_LOCUS21963</name>
</gene>
<evidence type="ECO:0000313" key="2">
    <source>
        <dbReference type="EMBL" id="CAF3451742.1"/>
    </source>
</evidence>
<protein>
    <submittedName>
        <fullName evidence="2">Uncharacterized protein</fullName>
    </submittedName>
</protein>
<dbReference type="Proteomes" id="UP000663833">
    <property type="component" value="Unassembled WGS sequence"/>
</dbReference>